<dbReference type="InterPro" id="IPR037763">
    <property type="entry name" value="C1orf162"/>
</dbReference>
<reference evidence="3" key="1">
    <citation type="submission" date="2025-08" db="UniProtKB">
        <authorList>
            <consortium name="RefSeq"/>
        </authorList>
    </citation>
    <scope>IDENTIFICATION</scope>
    <source>
        <tissue evidence="3">Kidney</tissue>
    </source>
</reference>
<evidence type="ECO:0000313" key="2">
    <source>
        <dbReference type="Proteomes" id="UP000081671"/>
    </source>
</evidence>
<organism evidence="2 3">
    <name type="scientific">Dipodomys ordii</name>
    <name type="common">Ord's kangaroo rat</name>
    <dbReference type="NCBI Taxonomy" id="10020"/>
    <lineage>
        <taxon>Eukaryota</taxon>
        <taxon>Metazoa</taxon>
        <taxon>Chordata</taxon>
        <taxon>Craniata</taxon>
        <taxon>Vertebrata</taxon>
        <taxon>Euteleostomi</taxon>
        <taxon>Mammalia</taxon>
        <taxon>Eutheria</taxon>
        <taxon>Euarchontoglires</taxon>
        <taxon>Glires</taxon>
        <taxon>Rodentia</taxon>
        <taxon>Castorimorpha</taxon>
        <taxon>Heteromyidae</taxon>
        <taxon>Dipodomyinae</taxon>
        <taxon>Dipodomys</taxon>
    </lineage>
</organism>
<name>A0A1S3FU07_DIPOR</name>
<protein>
    <submittedName>
        <fullName evidence="3">Transmembrane protein C1orf162 homolog</fullName>
    </submittedName>
</protein>
<dbReference type="AlphaFoldDB" id="A0A1S3FU07"/>
<dbReference type="InParanoid" id="A0A1S3FU07"/>
<keyword evidence="1 3" id="KW-0812">Transmembrane</keyword>
<keyword evidence="1" id="KW-1133">Transmembrane helix</keyword>
<feature type="transmembrane region" description="Helical" evidence="1">
    <location>
        <begin position="34"/>
        <end position="55"/>
    </location>
</feature>
<dbReference type="OrthoDB" id="9451692at2759"/>
<dbReference type="RefSeq" id="XP_012880048.1">
    <property type="nucleotide sequence ID" value="XM_013024594.1"/>
</dbReference>
<keyword evidence="2" id="KW-1185">Reference proteome</keyword>
<dbReference type="Proteomes" id="UP000081671">
    <property type="component" value="Unplaced"/>
</dbReference>
<dbReference type="GeneID" id="105991850"/>
<dbReference type="STRING" id="10020.ENSDORP00000000118"/>
<evidence type="ECO:0000313" key="3">
    <source>
        <dbReference type="RefSeq" id="XP_012880048.1"/>
    </source>
</evidence>
<dbReference type="KEGG" id="dord:105991850"/>
<accession>A0A1S3FU07</accession>
<gene>
    <name evidence="3" type="primary">LOC105991850</name>
</gene>
<evidence type="ECO:0000256" key="1">
    <source>
        <dbReference type="SAM" id="Phobius"/>
    </source>
</evidence>
<dbReference type="PANTHER" id="PTHR37997:SF1">
    <property type="entry name" value="TRANSMEMBRANE PROTEIN C1ORF162"/>
    <property type="match status" value="1"/>
</dbReference>
<dbReference type="PANTHER" id="PTHR37997">
    <property type="entry name" value="TRANSMEMBRANE PROTEIN C1ORF162"/>
    <property type="match status" value="1"/>
</dbReference>
<proteinExistence type="predicted"/>
<keyword evidence="1" id="KW-0472">Membrane</keyword>
<sequence length="129" mass="14147">MGGSHPKPKIDTITVPPTSPEPCHLNLPKKEHLILAFFAGVLLTLLLLAFVFLIVKSCRRCHSNSQTLDSGSDPPAKLSTIQKDSPTYASMTFRPSEEKNNHLIENSSTDLDPIVYAQVKVTNSQLLPP</sequence>